<evidence type="ECO:0000313" key="1">
    <source>
        <dbReference type="EMBL" id="QOD55584.1"/>
    </source>
</evidence>
<organism evidence="1 2">
    <name type="scientific">Photobacterium damsela subsp. piscicida</name>
    <name type="common">Pasteurella piscicida</name>
    <dbReference type="NCBI Taxonomy" id="38294"/>
    <lineage>
        <taxon>Bacteria</taxon>
        <taxon>Pseudomonadati</taxon>
        <taxon>Pseudomonadota</taxon>
        <taxon>Gammaproteobacteria</taxon>
        <taxon>Vibrionales</taxon>
        <taxon>Vibrionaceae</taxon>
        <taxon>Photobacterium</taxon>
    </lineage>
</organism>
<dbReference type="RefSeq" id="WP_191169274.1">
    <property type="nucleotide sequence ID" value="NZ_CP061861.1"/>
</dbReference>
<dbReference type="Proteomes" id="UP000516656">
    <property type="component" value="Chromosome 1"/>
</dbReference>
<sequence>MQFEYNNKIYNFEKIDDDYLSGLESSIQTNCKYDSEGNLITREVRSDLYCVKYREKETGLIIETQAGIELDIENNDYVYSGDDIFTGCVSMNTNHNFYPEVNFDYSEFTLPDSIEDEFEFENAFESAANRQACIDLEYKIEYDKIPELAEYMSNKSETMKRCKRQRRKIR</sequence>
<dbReference type="AlphaFoldDB" id="A0A7L8A147"/>
<evidence type="ECO:0000313" key="2">
    <source>
        <dbReference type="Proteomes" id="UP000516656"/>
    </source>
</evidence>
<protein>
    <submittedName>
        <fullName evidence="1">Uncharacterized protein</fullName>
    </submittedName>
</protein>
<accession>A0A7L8A147</accession>
<reference evidence="1 2" key="1">
    <citation type="submission" date="2020-09" db="EMBL/GenBank/DDBJ databases">
        <title>Complete, closed and curated genome sequences of Photobacterium damselae subsp. piscicida isolates from Australia indicate localised evolution and additional plasmid-borne pathogenicity mechanisms.</title>
        <authorList>
            <person name="Baseggio L."/>
            <person name="Silayeva O."/>
            <person name="Buller N."/>
            <person name="Landos M."/>
            <person name="Engelstaedter J."/>
            <person name="Barnes A.C."/>
        </authorList>
    </citation>
    <scope>NUCLEOTIDE SEQUENCE [LARGE SCALE GENOMIC DNA]</scope>
    <source>
        <strain evidence="1 2">AS-16-0540-1</strain>
    </source>
</reference>
<gene>
    <name evidence="1" type="ORF">IC627_09530</name>
</gene>
<dbReference type="EMBL" id="CP061854">
    <property type="protein sequence ID" value="QOD55584.1"/>
    <property type="molecule type" value="Genomic_DNA"/>
</dbReference>
<name>A0A7L8A147_PHODP</name>
<proteinExistence type="predicted"/>